<reference evidence="4" key="1">
    <citation type="journal article" date="2019" name="Int. J. Syst. Evol. Microbiol.">
        <title>The Global Catalogue of Microorganisms (GCM) 10K type strain sequencing project: providing services to taxonomists for standard genome sequencing and annotation.</title>
        <authorList>
            <consortium name="The Broad Institute Genomics Platform"/>
            <consortium name="The Broad Institute Genome Sequencing Center for Infectious Disease"/>
            <person name="Wu L."/>
            <person name="Ma J."/>
        </authorList>
    </citation>
    <scope>NUCLEOTIDE SEQUENCE [LARGE SCALE GENOMIC DNA]</scope>
    <source>
        <strain evidence="4">CCUG 38813</strain>
    </source>
</reference>
<keyword evidence="4" id="KW-1185">Reference proteome</keyword>
<dbReference type="Gene3D" id="3.40.50.1110">
    <property type="entry name" value="SGNH hydrolase"/>
    <property type="match status" value="1"/>
</dbReference>
<dbReference type="PANTHER" id="PTHR43784:SF2">
    <property type="entry name" value="GDSL-LIKE LIPASE_ACYLHYDROLASE, PUTATIVE (AFU_ORTHOLOGUE AFUA_2G00820)-RELATED"/>
    <property type="match status" value="1"/>
</dbReference>
<evidence type="ECO:0000259" key="2">
    <source>
        <dbReference type="Pfam" id="PF13472"/>
    </source>
</evidence>
<dbReference type="RefSeq" id="WP_379717349.1">
    <property type="nucleotide sequence ID" value="NZ_JBHSMS010000013.1"/>
</dbReference>
<accession>A0ABW0PC60</accession>
<dbReference type="SUPFAM" id="SSF52266">
    <property type="entry name" value="SGNH hydrolase"/>
    <property type="match status" value="1"/>
</dbReference>
<dbReference type="InterPro" id="IPR013830">
    <property type="entry name" value="SGNH_hydro"/>
</dbReference>
<evidence type="ECO:0000256" key="1">
    <source>
        <dbReference type="SAM" id="SignalP"/>
    </source>
</evidence>
<dbReference type="PROSITE" id="PS51318">
    <property type="entry name" value="TAT"/>
    <property type="match status" value="1"/>
</dbReference>
<dbReference type="PANTHER" id="PTHR43784">
    <property type="entry name" value="GDSL-LIKE LIPASE/ACYLHYDROLASE, PUTATIVE (AFU_ORTHOLOGUE AFUA_2G00820)-RELATED"/>
    <property type="match status" value="1"/>
</dbReference>
<protein>
    <submittedName>
        <fullName evidence="3">SGNH/GDSL hydrolase family protein</fullName>
    </submittedName>
</protein>
<feature type="domain" description="SGNH hydrolase-type esterase" evidence="2">
    <location>
        <begin position="216"/>
        <end position="410"/>
    </location>
</feature>
<feature type="signal peptide" evidence="1">
    <location>
        <begin position="1"/>
        <end position="40"/>
    </location>
</feature>
<keyword evidence="3" id="KW-0378">Hydrolase</keyword>
<dbReference type="InterPro" id="IPR006311">
    <property type="entry name" value="TAT_signal"/>
</dbReference>
<dbReference type="InterPro" id="IPR053140">
    <property type="entry name" value="GDSL_Rv0518-like"/>
</dbReference>
<keyword evidence="1" id="KW-0732">Signal</keyword>
<dbReference type="Pfam" id="PF13472">
    <property type="entry name" value="Lipase_GDSL_2"/>
    <property type="match status" value="1"/>
</dbReference>
<sequence length="444" mass="46066">MTKLRFAAPVPDAGPRRRSFLTAGPLLAASLAVPALPAHAQTGGAGWCATWGAAPAGPPPSGSVQTYAGQTLRLLVRSSIGGSRLRIRVSNEMGSTPLRIGRASIALRASGAAVIQASLRGLRFGGAESVTIPARAPAVSDPLDLDLPAQADLAISLYLAGSVQGSTLHNAALQGSYVSPGGDYTSTVSMPVARTLASWPFLTGVDVSVAAPCLVVLGDSLTDGQGSTSNANRRWPDYLARRLPSALGAAGRIGVVNRGISGNSMLTDYPNALLAGHAALARFDRDVLATSGVRHLIALIGINDICYSPGSNPIPVEELIAGYRQLIARAQARDITIIGATLPPFEGFSYYTAARERVRRAVNDWMRAGAEFDALLDTEAALRDPARPSRLLPVYDSGDHLHPNDAGYQAVADAVPLAPFVPNPVLAGERTGWPGLLAGRGTGA</sequence>
<feature type="chain" id="PRO_5047382374" evidence="1">
    <location>
        <begin position="41"/>
        <end position="444"/>
    </location>
</feature>
<proteinExistence type="predicted"/>
<evidence type="ECO:0000313" key="4">
    <source>
        <dbReference type="Proteomes" id="UP001596031"/>
    </source>
</evidence>
<dbReference type="GO" id="GO:0016787">
    <property type="term" value="F:hydrolase activity"/>
    <property type="evidence" value="ECO:0007669"/>
    <property type="project" value="UniProtKB-KW"/>
</dbReference>
<dbReference type="InterPro" id="IPR036514">
    <property type="entry name" value="SGNH_hydro_sf"/>
</dbReference>
<dbReference type="EMBL" id="JBHSMS010000013">
    <property type="protein sequence ID" value="MFC5510239.1"/>
    <property type="molecule type" value="Genomic_DNA"/>
</dbReference>
<dbReference type="CDD" id="cd01830">
    <property type="entry name" value="XynE_like"/>
    <property type="match status" value="1"/>
</dbReference>
<evidence type="ECO:0000313" key="3">
    <source>
        <dbReference type="EMBL" id="MFC5510239.1"/>
    </source>
</evidence>
<dbReference type="Proteomes" id="UP001596031">
    <property type="component" value="Unassembled WGS sequence"/>
</dbReference>
<comment type="caution">
    <text evidence="3">The sequence shown here is derived from an EMBL/GenBank/DDBJ whole genome shotgun (WGS) entry which is preliminary data.</text>
</comment>
<organism evidence="3 4">
    <name type="scientific">Massilia jejuensis</name>
    <dbReference type="NCBI Taxonomy" id="648894"/>
    <lineage>
        <taxon>Bacteria</taxon>
        <taxon>Pseudomonadati</taxon>
        <taxon>Pseudomonadota</taxon>
        <taxon>Betaproteobacteria</taxon>
        <taxon>Burkholderiales</taxon>
        <taxon>Oxalobacteraceae</taxon>
        <taxon>Telluria group</taxon>
        <taxon>Massilia</taxon>
    </lineage>
</organism>
<name>A0ABW0PC60_9BURK</name>
<gene>
    <name evidence="3" type="ORF">ACFPOU_03740</name>
</gene>